<keyword evidence="9" id="KW-1185">Reference proteome</keyword>
<dbReference type="EMBL" id="JAHESE010000045">
    <property type="protein sequence ID" value="MBT1711943.1"/>
    <property type="molecule type" value="Genomic_DNA"/>
</dbReference>
<evidence type="ECO:0000256" key="5">
    <source>
        <dbReference type="ARBA" id="ARBA00023049"/>
    </source>
</evidence>
<evidence type="ECO:0000313" key="8">
    <source>
        <dbReference type="EMBL" id="MBT1711943.1"/>
    </source>
</evidence>
<sequence>MLAFLLLGHSTLAQNGKKVDEILLPIDEGVRHGTLENGFSYYVRKNDIPSSYALVYLAVKAGYLQEDDSQISLSHLLEHVALKGTKNFPKGAKYYLDEFVEGGGTAVNGQTGYDVTIFDISVPLEKKGALDLSLDIGYDLATQVVFDSDDVDIEREAVIAEAIRSSGREHREMANVVPKMLGKSFFSKRGIGTDQVETVRESKLSDLVRYYRDWYKPDLQAIFVVGNVNVDSVVTRIKNVFSNIPRRGDAQLRKKYSAFAPSKNQLIVVPDSDQKGISFKVYVKFPSQSVSSISDIKREVTIGLYNSMVLERFKEIASRPQPPFRFAHHFFQKNGVYGVNGVDVLATFLSVDSVSNLKSELISVSRELARIAKYGFSEKELVNAKDVLRKQMLKKGKSVTSKKLIDSYTKHFLYGYSMLDQAVLSDKMQDAIGTISLGEVSKQANSWLKGENFDFVVLVPDKIKEKLPNFSELKSIFEDIPLPDISEYRPVNYNEYNIVGVESSMAPSVNYRRKVNGVTEVMLNNGIKFVLKPFRPSSGRRDDNLILVHGFANAGAMQYGGNEYFSAIASFDFIRRSGLSNLNDLELSKFLEKNGIELSPYITDFSTGIKGSCDSSRIEYLVDMVCNYFNNPIKIRSAFDNWKSLMLQRIMQRNVDEVFMDTVYSCTREQELSLGYGDLEKVDFERSYAIFREQMNANKNYTFVVTGNFNEDFVDRMLVKYFGSISSVKAGTNDVGTVVVNTDMVGCMYGRDIKRVCASVDGATVHLAMSNAFEYNSSNLFRARALECILQDRITFRLREEEKGVYAVSVGIKCIKYPNPRFVFSINFKCSSEKAESLINASIQEVEKLGKNGIDADIFGRYVGEMERNTSRLLKSNSFWSELLYDRYFYNVERFTEVSNLSVSGVNLFVNQWVKPNKFVQFLMIPTENCGKL</sequence>
<evidence type="ECO:0000256" key="4">
    <source>
        <dbReference type="ARBA" id="ARBA00022833"/>
    </source>
</evidence>
<dbReference type="PANTHER" id="PTHR43690:SF17">
    <property type="entry name" value="PROTEIN YHJJ"/>
    <property type="match status" value="1"/>
</dbReference>
<keyword evidence="2" id="KW-0645">Protease</keyword>
<dbReference type="PANTHER" id="PTHR43690">
    <property type="entry name" value="NARDILYSIN"/>
    <property type="match status" value="1"/>
</dbReference>
<dbReference type="GO" id="GO:0046872">
    <property type="term" value="F:metal ion binding"/>
    <property type="evidence" value="ECO:0007669"/>
    <property type="project" value="InterPro"/>
</dbReference>
<keyword evidence="5" id="KW-0482">Metalloprotease</keyword>
<proteinExistence type="inferred from homology"/>
<organism evidence="8 9">
    <name type="scientific">Dawidia cretensis</name>
    <dbReference type="NCBI Taxonomy" id="2782350"/>
    <lineage>
        <taxon>Bacteria</taxon>
        <taxon>Pseudomonadati</taxon>
        <taxon>Bacteroidota</taxon>
        <taxon>Cytophagia</taxon>
        <taxon>Cytophagales</taxon>
        <taxon>Chryseotaleaceae</taxon>
        <taxon>Dawidia</taxon>
    </lineage>
</organism>
<evidence type="ECO:0000256" key="2">
    <source>
        <dbReference type="ARBA" id="ARBA00022670"/>
    </source>
</evidence>
<accession>A0AAP2GW64</accession>
<gene>
    <name evidence="8" type="ORF">KK062_27115</name>
</gene>
<evidence type="ECO:0000256" key="3">
    <source>
        <dbReference type="ARBA" id="ARBA00022801"/>
    </source>
</evidence>
<dbReference type="InterPro" id="IPR007863">
    <property type="entry name" value="Peptidase_M16_C"/>
</dbReference>
<name>A0AAP2GW64_9BACT</name>
<evidence type="ECO:0000259" key="7">
    <source>
        <dbReference type="Pfam" id="PF05193"/>
    </source>
</evidence>
<evidence type="ECO:0000313" key="9">
    <source>
        <dbReference type="Proteomes" id="UP001319080"/>
    </source>
</evidence>
<dbReference type="Proteomes" id="UP001319080">
    <property type="component" value="Unassembled WGS sequence"/>
</dbReference>
<dbReference type="Pfam" id="PF05193">
    <property type="entry name" value="Peptidase_M16_C"/>
    <property type="match status" value="2"/>
</dbReference>
<feature type="domain" description="Peptidase M16 C-terminal" evidence="7">
    <location>
        <begin position="692"/>
        <end position="862"/>
    </location>
</feature>
<dbReference type="GO" id="GO:0006508">
    <property type="term" value="P:proteolysis"/>
    <property type="evidence" value="ECO:0007669"/>
    <property type="project" value="UniProtKB-KW"/>
</dbReference>
<comment type="similarity">
    <text evidence="1">Belongs to the peptidase M16 family.</text>
</comment>
<keyword evidence="3" id="KW-0378">Hydrolase</keyword>
<feature type="domain" description="Peptidase M16 N-terminal" evidence="6">
    <location>
        <begin position="45"/>
        <end position="187"/>
    </location>
</feature>
<reference evidence="8 9" key="1">
    <citation type="submission" date="2021-05" db="EMBL/GenBank/DDBJ databases">
        <title>A Polyphasic approach of four new species of the genus Ohtaekwangia: Ohtaekwangia histidinii sp. nov., Ohtaekwangia cretensis sp. nov., Ohtaekwangia indiensis sp. nov., Ohtaekwangia reichenbachii sp. nov. from diverse environment.</title>
        <authorList>
            <person name="Octaviana S."/>
        </authorList>
    </citation>
    <scope>NUCLEOTIDE SEQUENCE [LARGE SCALE GENOMIC DNA]</scope>
    <source>
        <strain evidence="8 9">PWU5</strain>
    </source>
</reference>
<evidence type="ECO:0000256" key="1">
    <source>
        <dbReference type="ARBA" id="ARBA00007261"/>
    </source>
</evidence>
<dbReference type="GO" id="GO:0008237">
    <property type="term" value="F:metallopeptidase activity"/>
    <property type="evidence" value="ECO:0007669"/>
    <property type="project" value="UniProtKB-KW"/>
</dbReference>
<dbReference type="AlphaFoldDB" id="A0AAP2GW64"/>
<feature type="domain" description="Peptidase M16 C-terminal" evidence="7">
    <location>
        <begin position="205"/>
        <end position="387"/>
    </location>
</feature>
<evidence type="ECO:0000259" key="6">
    <source>
        <dbReference type="Pfam" id="PF00675"/>
    </source>
</evidence>
<dbReference type="InterPro" id="IPR050626">
    <property type="entry name" value="Peptidase_M16"/>
</dbReference>
<keyword evidence="4" id="KW-0862">Zinc</keyword>
<dbReference type="InterPro" id="IPR011765">
    <property type="entry name" value="Pept_M16_N"/>
</dbReference>
<comment type="caution">
    <text evidence="8">The sequence shown here is derived from an EMBL/GenBank/DDBJ whole genome shotgun (WGS) entry which is preliminary data.</text>
</comment>
<dbReference type="Gene3D" id="3.30.830.10">
    <property type="entry name" value="Metalloenzyme, LuxS/M16 peptidase-like"/>
    <property type="match status" value="4"/>
</dbReference>
<dbReference type="SUPFAM" id="SSF63411">
    <property type="entry name" value="LuxS/MPP-like metallohydrolase"/>
    <property type="match status" value="4"/>
</dbReference>
<protein>
    <submittedName>
        <fullName evidence="8">Insulinase family protein</fullName>
    </submittedName>
</protein>
<dbReference type="InterPro" id="IPR011249">
    <property type="entry name" value="Metalloenz_LuxS/M16"/>
</dbReference>
<dbReference type="Pfam" id="PF00675">
    <property type="entry name" value="Peptidase_M16"/>
    <property type="match status" value="1"/>
</dbReference>